<proteinExistence type="predicted"/>
<dbReference type="PANTHER" id="PTHR19959:SF119">
    <property type="entry name" value="FUNGAL LIPASE-LIKE DOMAIN-CONTAINING PROTEIN"/>
    <property type="match status" value="1"/>
</dbReference>
<dbReference type="Gene3D" id="1.25.40.10">
    <property type="entry name" value="Tetratricopeptide repeat domain"/>
    <property type="match status" value="2"/>
</dbReference>
<dbReference type="InterPro" id="IPR011990">
    <property type="entry name" value="TPR-like_helical_dom_sf"/>
</dbReference>
<dbReference type="SUPFAM" id="SSF81901">
    <property type="entry name" value="HCP-like"/>
    <property type="match status" value="2"/>
</dbReference>
<dbReference type="Pfam" id="PF12770">
    <property type="entry name" value="CHAT"/>
    <property type="match status" value="1"/>
</dbReference>
<keyword evidence="3" id="KW-1185">Reference proteome</keyword>
<dbReference type="InterPro" id="IPR024983">
    <property type="entry name" value="CHAT_dom"/>
</dbReference>
<dbReference type="EMBL" id="JACGCI010000099">
    <property type="protein sequence ID" value="KAF6745769.1"/>
    <property type="molecule type" value="Genomic_DNA"/>
</dbReference>
<reference evidence="2 3" key="1">
    <citation type="submission" date="2020-07" db="EMBL/GenBank/DDBJ databases">
        <title>Comparative genomics of pyrophilous fungi reveals a link between fire events and developmental genes.</title>
        <authorList>
            <consortium name="DOE Joint Genome Institute"/>
            <person name="Steindorff A.S."/>
            <person name="Carver A."/>
            <person name="Calhoun S."/>
            <person name="Stillman K."/>
            <person name="Liu H."/>
            <person name="Lipzen A."/>
            <person name="Pangilinan J."/>
            <person name="Labutti K."/>
            <person name="Bruns T.D."/>
            <person name="Grigoriev I.V."/>
        </authorList>
    </citation>
    <scope>NUCLEOTIDE SEQUENCE [LARGE SCALE GENOMIC DNA]</scope>
    <source>
        <strain evidence="2 3">CBS 144469</strain>
    </source>
</reference>
<dbReference type="PANTHER" id="PTHR19959">
    <property type="entry name" value="KINESIN LIGHT CHAIN"/>
    <property type="match status" value="1"/>
</dbReference>
<evidence type="ECO:0000313" key="2">
    <source>
        <dbReference type="EMBL" id="KAF6745769.1"/>
    </source>
</evidence>
<dbReference type="OrthoDB" id="9991317at2759"/>
<evidence type="ECO:0000313" key="3">
    <source>
        <dbReference type="Proteomes" id="UP000521943"/>
    </source>
</evidence>
<gene>
    <name evidence="2" type="ORF">DFP72DRAFT_1051049</name>
</gene>
<name>A0A8H6HF93_9AGAR</name>
<comment type="caution">
    <text evidence="2">The sequence shown here is derived from an EMBL/GenBank/DDBJ whole genome shotgun (WGS) entry which is preliminary data.</text>
</comment>
<dbReference type="Proteomes" id="UP000521943">
    <property type="component" value="Unassembled WGS sequence"/>
</dbReference>
<dbReference type="AlphaFoldDB" id="A0A8H6HF93"/>
<evidence type="ECO:0000259" key="1">
    <source>
        <dbReference type="Pfam" id="PF12770"/>
    </source>
</evidence>
<organism evidence="2 3">
    <name type="scientific">Ephemerocybe angulata</name>
    <dbReference type="NCBI Taxonomy" id="980116"/>
    <lineage>
        <taxon>Eukaryota</taxon>
        <taxon>Fungi</taxon>
        <taxon>Dikarya</taxon>
        <taxon>Basidiomycota</taxon>
        <taxon>Agaricomycotina</taxon>
        <taxon>Agaricomycetes</taxon>
        <taxon>Agaricomycetidae</taxon>
        <taxon>Agaricales</taxon>
        <taxon>Agaricineae</taxon>
        <taxon>Psathyrellaceae</taxon>
        <taxon>Ephemerocybe</taxon>
    </lineage>
</organism>
<sequence>MALTKPTSQYVMIDILFERTKSPDGGGTSMNLVDLCVMETPTGKAKSYPLINVTPQRWEVHGIIIAVDTDAVDCIIKGDGGEDVGLLHLGMNEILRTRINYNQEFTREIEISDEGTKLVMRWKGVEMTQIDDGVVARFNNFAIGQLRAFQCTGDLSVLTEGISFLRKAIASTPCRHWNLPSYLSNIGSALMYRYERMGELSDISEAIAAQQKAVDLIPRGHADLPAHLSNLGCSLTRRFERTGELSDIAEAIAVQQKAMDLTPEGYTNLPNQLTNLGASFTCRFERTGELSDIVNAVAVQQKAVDITPLGHGDLPSLFNNLGGSLLRQFERTGELSVITNSIIVLRKAVDLTPRDHADLAGRLNNLGTSFIRRFNQTGELSDITNAIEAQQRAVALTPQDHADLPSRLNNLGGMFMCRFERIGELPDIANAITALQKAIDLIPRDHTELPRYLNCLGRTLACRFDRTGDLSDIANAISVLQKAVYLTAQGHSDLPLFLTTLGASFGCRFERMGQLSDIENAIAILQKAVDLTPQNHANLPGRLDVLGRSFISRFGQTGDLSDIVNAIAAQQKAVDLTPQGYAELPGYLANLGCSFGRRFARGGELSDIMNAIALQQKAKNLIPQGHPNLPKCLSMLGTSYTLRLVETGDLSDIANAITVQRKGVDLTPEGHAKLPAYLSDLGQSFYYRYRSSGHVGDLEEALLLYQAAAVATVGPPRLRLTGARRWAGRYSQLEDLSGLALEAAAAACALDRTEKALEWLEQGRCLVWSQINDLRTPLDTLRIYNATLANEIADVSRRLEHAGSSRGHSHPDMSMSKNTSLEDEALEHVGLASRWDELLKTARAITGFESFLMAPSCSAIMQHLPESGPVIVVNVYERRCDALVLLPGLDKPRHIPLPNFTVEKAVEYRIILDSQLRAHQLRVREVGGATSAESEFLLRSIRSAPIGKHGEDPPVHRVLRGLWEEVVKPVLEALGFSRADHTETPPRVWWCPTGPLSFLPLHAAGIYRGLDTVSVFDYVVSSYTPTVSAITDRVKNSGGRDDTASGLFLTSQPNVDGAPPIPGTTSEVHSIFDQATKGGVRVQKFEGDEMTVAECIARMQDFSCVHLACHGSQNAADPLQSSFLFHEGPLELGTILKSNLKNADLAFLSACQTSTGQERLSDEAVHLAAGMLAAGYRRVIATMWSIGDAPAQQVATTFYEYLFNHRDETDGAMFDATDSAVALHHATQQLRLTLDDSECSLLTWIPFVHFGL</sequence>
<protein>
    <submittedName>
        <fullName evidence="2">TPR-like protein</fullName>
    </submittedName>
</protein>
<accession>A0A8H6HF93</accession>
<feature type="domain" description="CHAT" evidence="1">
    <location>
        <begin position="957"/>
        <end position="1251"/>
    </location>
</feature>